<dbReference type="EMBL" id="VFML01000001">
    <property type="protein sequence ID" value="TQJ03450.1"/>
    <property type="molecule type" value="Genomic_DNA"/>
</dbReference>
<feature type="transmembrane region" description="Helical" evidence="1">
    <location>
        <begin position="6"/>
        <end position="28"/>
    </location>
</feature>
<organism evidence="2 3">
    <name type="scientific">Amycolatopsis cihanbeyliensis</name>
    <dbReference type="NCBI Taxonomy" id="1128664"/>
    <lineage>
        <taxon>Bacteria</taxon>
        <taxon>Bacillati</taxon>
        <taxon>Actinomycetota</taxon>
        <taxon>Actinomycetes</taxon>
        <taxon>Pseudonocardiales</taxon>
        <taxon>Pseudonocardiaceae</taxon>
        <taxon>Amycolatopsis</taxon>
    </lineage>
</organism>
<dbReference type="RefSeq" id="WP_141999178.1">
    <property type="nucleotide sequence ID" value="NZ_VFML01000001.1"/>
</dbReference>
<name>A0A542DK41_AMYCI</name>
<evidence type="ECO:0000313" key="3">
    <source>
        <dbReference type="Proteomes" id="UP000320876"/>
    </source>
</evidence>
<keyword evidence="1" id="KW-0812">Transmembrane</keyword>
<protein>
    <recommendedName>
        <fullName evidence="4">Integral membrane protein</fullName>
    </recommendedName>
</protein>
<dbReference type="AlphaFoldDB" id="A0A542DK41"/>
<sequence>MEIVYDLLVVLHLLGMAGILSGLMTYAYARTPKAFTIIAHSAATQLVTGVAMVGIASADLVSSEVDNIKIGVKLLIALIVLVLGYTAVRKQAAGRNLLTAVTVLTIANVAIAVIW</sequence>
<evidence type="ECO:0000313" key="2">
    <source>
        <dbReference type="EMBL" id="TQJ03450.1"/>
    </source>
</evidence>
<feature type="transmembrane region" description="Helical" evidence="1">
    <location>
        <begin position="70"/>
        <end position="88"/>
    </location>
</feature>
<reference evidence="2 3" key="1">
    <citation type="submission" date="2019-06" db="EMBL/GenBank/DDBJ databases">
        <title>Sequencing the genomes of 1000 actinobacteria strains.</title>
        <authorList>
            <person name="Klenk H.-P."/>
        </authorList>
    </citation>
    <scope>NUCLEOTIDE SEQUENCE [LARGE SCALE GENOMIC DNA]</scope>
    <source>
        <strain evidence="2 3">DSM 45679</strain>
    </source>
</reference>
<dbReference type="OrthoDB" id="3830423at2"/>
<feature type="transmembrane region" description="Helical" evidence="1">
    <location>
        <begin position="35"/>
        <end position="58"/>
    </location>
</feature>
<feature type="transmembrane region" description="Helical" evidence="1">
    <location>
        <begin position="97"/>
        <end position="114"/>
    </location>
</feature>
<gene>
    <name evidence="2" type="ORF">FB471_3210</name>
</gene>
<accession>A0A542DK41</accession>
<keyword evidence="3" id="KW-1185">Reference proteome</keyword>
<comment type="caution">
    <text evidence="2">The sequence shown here is derived from an EMBL/GenBank/DDBJ whole genome shotgun (WGS) entry which is preliminary data.</text>
</comment>
<keyword evidence="1" id="KW-1133">Transmembrane helix</keyword>
<dbReference type="Proteomes" id="UP000320876">
    <property type="component" value="Unassembled WGS sequence"/>
</dbReference>
<evidence type="ECO:0000256" key="1">
    <source>
        <dbReference type="SAM" id="Phobius"/>
    </source>
</evidence>
<keyword evidence="1" id="KW-0472">Membrane</keyword>
<evidence type="ECO:0008006" key="4">
    <source>
        <dbReference type="Google" id="ProtNLM"/>
    </source>
</evidence>
<proteinExistence type="predicted"/>